<gene>
    <name evidence="2" type="ORF">Pla100_46110</name>
</gene>
<dbReference type="GO" id="GO:0006281">
    <property type="term" value="P:DNA repair"/>
    <property type="evidence" value="ECO:0007669"/>
    <property type="project" value="TreeGrafter"/>
</dbReference>
<reference evidence="2 3" key="1">
    <citation type="submission" date="2019-02" db="EMBL/GenBank/DDBJ databases">
        <title>Deep-cultivation of Planctomycetes and their phenomic and genomic characterization uncovers novel biology.</title>
        <authorList>
            <person name="Wiegand S."/>
            <person name="Jogler M."/>
            <person name="Boedeker C."/>
            <person name="Pinto D."/>
            <person name="Vollmers J."/>
            <person name="Rivas-Marin E."/>
            <person name="Kohn T."/>
            <person name="Peeters S.H."/>
            <person name="Heuer A."/>
            <person name="Rast P."/>
            <person name="Oberbeckmann S."/>
            <person name="Bunk B."/>
            <person name="Jeske O."/>
            <person name="Meyerdierks A."/>
            <person name="Storesund J.E."/>
            <person name="Kallscheuer N."/>
            <person name="Luecker S."/>
            <person name="Lage O.M."/>
            <person name="Pohl T."/>
            <person name="Merkel B.J."/>
            <person name="Hornburger P."/>
            <person name="Mueller R.-W."/>
            <person name="Bruemmer F."/>
            <person name="Labrenz M."/>
            <person name="Spormann A.M."/>
            <person name="Op Den Camp H."/>
            <person name="Overmann J."/>
            <person name="Amann R."/>
            <person name="Jetten M.S.M."/>
            <person name="Mascher T."/>
            <person name="Medema M.H."/>
            <person name="Devos D.P."/>
            <person name="Kaster A.-K."/>
            <person name="Ovreas L."/>
            <person name="Rohde M."/>
            <person name="Galperin M.Y."/>
            <person name="Jogler C."/>
        </authorList>
    </citation>
    <scope>NUCLEOTIDE SEQUENCE [LARGE SCALE GENOMIC DNA]</scope>
    <source>
        <strain evidence="2 3">Pla100</strain>
    </source>
</reference>
<dbReference type="SUPFAM" id="SSF56672">
    <property type="entry name" value="DNA/RNA polymerases"/>
    <property type="match status" value="1"/>
</dbReference>
<name>A0A5C6A273_9BACT</name>
<dbReference type="InterPro" id="IPR050356">
    <property type="entry name" value="SulA_CellDiv_inhibitor"/>
</dbReference>
<evidence type="ECO:0000313" key="3">
    <source>
        <dbReference type="Proteomes" id="UP000316213"/>
    </source>
</evidence>
<evidence type="ECO:0008006" key="4">
    <source>
        <dbReference type="Google" id="ProtNLM"/>
    </source>
</evidence>
<dbReference type="InterPro" id="IPR043502">
    <property type="entry name" value="DNA/RNA_pol_sf"/>
</dbReference>
<dbReference type="CDD" id="cd03468">
    <property type="entry name" value="PolY_like"/>
    <property type="match status" value="1"/>
</dbReference>
<dbReference type="AlphaFoldDB" id="A0A5C6A273"/>
<organism evidence="2 3">
    <name type="scientific">Neorhodopirellula pilleata</name>
    <dbReference type="NCBI Taxonomy" id="2714738"/>
    <lineage>
        <taxon>Bacteria</taxon>
        <taxon>Pseudomonadati</taxon>
        <taxon>Planctomycetota</taxon>
        <taxon>Planctomycetia</taxon>
        <taxon>Pirellulales</taxon>
        <taxon>Pirellulaceae</taxon>
        <taxon>Neorhodopirellula</taxon>
    </lineage>
</organism>
<dbReference type="PANTHER" id="PTHR35369">
    <property type="entry name" value="BLR3025 PROTEIN-RELATED"/>
    <property type="match status" value="1"/>
</dbReference>
<comment type="caution">
    <text evidence="2">The sequence shown here is derived from an EMBL/GenBank/DDBJ whole genome shotgun (WGS) entry which is preliminary data.</text>
</comment>
<evidence type="ECO:0000256" key="1">
    <source>
        <dbReference type="ARBA" id="ARBA00022763"/>
    </source>
</evidence>
<dbReference type="EMBL" id="SJPM01000011">
    <property type="protein sequence ID" value="TWT92593.1"/>
    <property type="molecule type" value="Genomic_DNA"/>
</dbReference>
<keyword evidence="1" id="KW-0227">DNA damage</keyword>
<accession>A0A5C6A273</accession>
<proteinExistence type="predicted"/>
<evidence type="ECO:0000313" key="2">
    <source>
        <dbReference type="EMBL" id="TWT92593.1"/>
    </source>
</evidence>
<sequence length="498" mass="55156">MPVAQAADLAAMTEAIFEEHDRDADREALQSLALEFQNHLSPRTAVETLQRFKWYGRHRHDPEAIISEINGVTHLFGDERELLATAASQLQKRRLNGRFAIADTLGAAWALANTAPSQKDRSRKNGFEFFIAPPGQTLTALQTLPPAALRLPPDTVATLSRLGVETVGSLLRLPREGLATRLGRPLCDRIAQATGEIDEPLIALETPSDHSASLVLEYPTDAMDLISDRLERLIDQAIVDLQPLHRGVLRLRCHLDFTAHPPAVLESGLFAPTLDRSHLTRLMLGALQAHRLGSMVTQMTICVAQHAPLSSRQPSIFGPDFQSGGGDDWTRQSEAARLIDVLSGRLGEDCVRGVRLSDDPLPESSVEDFPMTTHRMRGRKVTGGRVTGGGPPRTTDLGRRPIELLEVPSPITPIDAGGREADTAACDHFPAAFRIRGSSQAVHRHWGPERIETRWWSGPLIRRDYFRVELVDGSRLWVYHDLVATGEQKRWFLHGRFA</sequence>
<dbReference type="PANTHER" id="PTHR35369:SF2">
    <property type="entry name" value="BLR3025 PROTEIN"/>
    <property type="match status" value="1"/>
</dbReference>
<keyword evidence="3" id="KW-1185">Reference proteome</keyword>
<dbReference type="Proteomes" id="UP000316213">
    <property type="component" value="Unassembled WGS sequence"/>
</dbReference>
<protein>
    <recommendedName>
        <fullName evidence="4">DNA polymerase IV</fullName>
    </recommendedName>
</protein>